<dbReference type="AlphaFoldDB" id="A0A0G4P822"/>
<evidence type="ECO:0000313" key="2">
    <source>
        <dbReference type="EMBL" id="CRL22409.1"/>
    </source>
</evidence>
<protein>
    <submittedName>
        <fullName evidence="2">Str. FM013</fullName>
    </submittedName>
</protein>
<keyword evidence="3" id="KW-1185">Reference proteome</keyword>
<dbReference type="EMBL" id="HG793140">
    <property type="protein sequence ID" value="CRL22409.1"/>
    <property type="molecule type" value="Genomic_DNA"/>
</dbReference>
<dbReference type="Proteomes" id="UP000053732">
    <property type="component" value="Unassembled WGS sequence"/>
</dbReference>
<proteinExistence type="predicted"/>
<evidence type="ECO:0000256" key="1">
    <source>
        <dbReference type="SAM" id="MobiDB-lite"/>
    </source>
</evidence>
<reference evidence="2 3" key="1">
    <citation type="journal article" date="2014" name="Nat. Commun.">
        <title>Multiple recent horizontal transfers of a large genomic region in cheese making fungi.</title>
        <authorList>
            <person name="Cheeseman K."/>
            <person name="Ropars J."/>
            <person name="Renault P."/>
            <person name="Dupont J."/>
            <person name="Gouzy J."/>
            <person name="Branca A."/>
            <person name="Abraham A.L."/>
            <person name="Ceppi M."/>
            <person name="Conseiller E."/>
            <person name="Debuchy R."/>
            <person name="Malagnac F."/>
            <person name="Goarin A."/>
            <person name="Silar P."/>
            <person name="Lacoste S."/>
            <person name="Sallet E."/>
            <person name="Bensimon A."/>
            <person name="Giraud T."/>
            <person name="Brygoo Y."/>
        </authorList>
    </citation>
    <scope>NUCLEOTIDE SEQUENCE [LARGE SCALE GENOMIC DNA]</scope>
    <source>
        <strain evidence="3">FM 013</strain>
    </source>
</reference>
<organism evidence="2 3">
    <name type="scientific">Penicillium camemberti (strain FM 013)</name>
    <dbReference type="NCBI Taxonomy" id="1429867"/>
    <lineage>
        <taxon>Eukaryota</taxon>
        <taxon>Fungi</taxon>
        <taxon>Dikarya</taxon>
        <taxon>Ascomycota</taxon>
        <taxon>Pezizomycotina</taxon>
        <taxon>Eurotiomycetes</taxon>
        <taxon>Eurotiomycetidae</taxon>
        <taxon>Eurotiales</taxon>
        <taxon>Aspergillaceae</taxon>
        <taxon>Penicillium</taxon>
    </lineage>
</organism>
<evidence type="ECO:0000313" key="3">
    <source>
        <dbReference type="Proteomes" id="UP000053732"/>
    </source>
</evidence>
<gene>
    <name evidence="2" type="ORF">PCAMFM013_S007g000390</name>
</gene>
<accession>A0A0G4P822</accession>
<name>A0A0G4P822_PENC3</name>
<feature type="region of interest" description="Disordered" evidence="1">
    <location>
        <begin position="72"/>
        <end position="126"/>
    </location>
</feature>
<sequence>MVYTVCLDFEQTPTSSTDVGDPLEALSTLHSSFLGMMNWTGGQLQRHHNRSGLLTKAQKQNFARARLQKGAVIPPPSPFRDFPDIAFKGSSTRDKDEDEEAETNGNQVTEEPVSHETGGQSSHGDDLTEVKRQLLKEPDWAAVSATRPLELAFTSVEEVERFGKRRKLNDKDRKRMVTANNNGSTFFERPKPSRKGRNSSSVIDTIEEDIQFEINGRPVAQSNDSSGVAMNSISSQSMLLDHEGSPIVEQDLGKENLTATWITNLFPPSQ</sequence>